<keyword evidence="2" id="KW-1185">Reference proteome</keyword>
<protein>
    <recommendedName>
        <fullName evidence="3">DUF4214 domain-containing protein</fullName>
    </recommendedName>
</protein>
<proteinExistence type="predicted"/>
<dbReference type="RefSeq" id="WP_090470147.1">
    <property type="nucleotide sequence ID" value="NZ_FNRV01000002.1"/>
</dbReference>
<reference evidence="1 2" key="1">
    <citation type="submission" date="2016-10" db="EMBL/GenBank/DDBJ databases">
        <authorList>
            <person name="Varghese N."/>
            <person name="Submissions S."/>
        </authorList>
    </citation>
    <scope>NUCLEOTIDE SEQUENCE [LARGE SCALE GENOMIC DNA]</scope>
    <source>
        <strain evidence="1 2">DSM 18327</strain>
    </source>
</reference>
<evidence type="ECO:0000313" key="1">
    <source>
        <dbReference type="EMBL" id="SEE00787.1"/>
    </source>
</evidence>
<dbReference type="EMBL" id="FNRV01000002">
    <property type="protein sequence ID" value="SEE00787.1"/>
    <property type="molecule type" value="Genomic_DNA"/>
</dbReference>
<name>A0ABY0YV31_9PSED</name>
<dbReference type="Proteomes" id="UP000199665">
    <property type="component" value="Unassembled WGS sequence"/>
</dbReference>
<evidence type="ECO:0000313" key="2">
    <source>
        <dbReference type="Proteomes" id="UP000199665"/>
    </source>
</evidence>
<comment type="caution">
    <text evidence="1">The sequence shown here is derived from an EMBL/GenBank/DDBJ whole genome shotgun (WGS) entry which is preliminary data.</text>
</comment>
<evidence type="ECO:0008006" key="3">
    <source>
        <dbReference type="Google" id="ProtNLM"/>
    </source>
</evidence>
<organism evidence="1 2">
    <name type="scientific">Pseudomonas mohnii</name>
    <dbReference type="NCBI Taxonomy" id="395600"/>
    <lineage>
        <taxon>Bacteria</taxon>
        <taxon>Pseudomonadati</taxon>
        <taxon>Pseudomonadota</taxon>
        <taxon>Gammaproteobacteria</taxon>
        <taxon>Pseudomonadales</taxon>
        <taxon>Pseudomonadaceae</taxon>
        <taxon>Pseudomonas</taxon>
    </lineage>
</organism>
<accession>A0ABY0YV31</accession>
<gene>
    <name evidence="1" type="ORF">SAMN05216205_6132</name>
</gene>
<sequence>MAASAYLDQVLQIYISYLGRPAHPSSLAYWANEIDAADGSFATVIGGFSASAESRSLYGSMCTDQVISDLRQAVQSSTGRRRPGHWKQQLDGGVVPQAQAELTILFGAQTSEATGIASRKTGFAHIAGLDSGDFINSNGALAGRQLYQ</sequence>